<dbReference type="SUPFAM" id="SSF53474">
    <property type="entry name" value="alpha/beta-Hydrolases"/>
    <property type="match status" value="1"/>
</dbReference>
<feature type="domain" description="DUF1023" evidence="1">
    <location>
        <begin position="79"/>
        <end position="246"/>
    </location>
</feature>
<protein>
    <recommendedName>
        <fullName evidence="1">DUF1023 domain-containing protein</fullName>
    </recommendedName>
</protein>
<dbReference type="Pfam" id="PF06259">
    <property type="entry name" value="Abhydrolase_8"/>
    <property type="match status" value="1"/>
</dbReference>
<name>A0A7I7K3Q1_9MYCO</name>
<gene>
    <name evidence="2" type="ORF">MDUV_35650</name>
</gene>
<evidence type="ECO:0000313" key="3">
    <source>
        <dbReference type="Proteomes" id="UP000467006"/>
    </source>
</evidence>
<keyword evidence="3" id="KW-1185">Reference proteome</keyword>
<dbReference type="RefSeq" id="WP_165776271.1">
    <property type="nucleotide sequence ID" value="NZ_JACKUY010000018.1"/>
</dbReference>
<dbReference type="KEGG" id="mdu:MDUV_35650"/>
<accession>A0A7I7K3Q1</accession>
<dbReference type="Proteomes" id="UP000467006">
    <property type="component" value="Chromosome"/>
</dbReference>
<dbReference type="EMBL" id="AP022563">
    <property type="protein sequence ID" value="BBX18705.1"/>
    <property type="molecule type" value="Genomic_DNA"/>
</dbReference>
<evidence type="ECO:0000259" key="1">
    <source>
        <dbReference type="Pfam" id="PF06259"/>
    </source>
</evidence>
<proteinExistence type="predicted"/>
<dbReference type="AlphaFoldDB" id="A0A7I7K3Q1"/>
<sequence length="319" mass="32895">MNLAELTQSAQADIDRIAAEHPNWAAGPPVSPNPNPPAAYREWRGRLDAARHQLDGLATVQAELQSNDGTPRLLGLLDDQGRAAVSIGNPDTASHSATFVPGTGQDLVRMPYSTEDAEAMFQAALRANQDLAPEDLSVTTWMGYDRPMDLFDAASPDFARGGGADLAAFQEGMRVTHEGGQSVNTVIGHSYGSTLVGAAASGGNELEVDNVIAVGSPGMLVDQAADLGLGAGADVYATRARFDPINLATGFTLGSSPTTDGFGAIQLQAAAGPNTGPPILDLPSIAAHSSYWDQGNPALRNMGAIIGGMPPPHIVPPGG</sequence>
<reference evidence="2 3" key="1">
    <citation type="journal article" date="2019" name="Emerg. Microbes Infect.">
        <title>Comprehensive subspecies identification of 175 nontuberculous mycobacteria species based on 7547 genomic profiles.</title>
        <authorList>
            <person name="Matsumoto Y."/>
            <person name="Kinjo T."/>
            <person name="Motooka D."/>
            <person name="Nabeya D."/>
            <person name="Jung N."/>
            <person name="Uechi K."/>
            <person name="Horii T."/>
            <person name="Iida T."/>
            <person name="Fujita J."/>
            <person name="Nakamura S."/>
        </authorList>
    </citation>
    <scope>NUCLEOTIDE SEQUENCE [LARGE SCALE GENOMIC DNA]</scope>
    <source>
        <strain evidence="2 3">JCM 6396</strain>
    </source>
</reference>
<evidence type="ECO:0000313" key="2">
    <source>
        <dbReference type="EMBL" id="BBX18705.1"/>
    </source>
</evidence>
<dbReference type="InterPro" id="IPR010427">
    <property type="entry name" value="DUF1023"/>
</dbReference>
<dbReference type="InterPro" id="IPR029058">
    <property type="entry name" value="AB_hydrolase_fold"/>
</dbReference>
<organism evidence="2 3">
    <name type="scientific">Mycolicibacterium duvalii</name>
    <dbReference type="NCBI Taxonomy" id="39688"/>
    <lineage>
        <taxon>Bacteria</taxon>
        <taxon>Bacillati</taxon>
        <taxon>Actinomycetota</taxon>
        <taxon>Actinomycetes</taxon>
        <taxon>Mycobacteriales</taxon>
        <taxon>Mycobacteriaceae</taxon>
        <taxon>Mycolicibacterium</taxon>
    </lineage>
</organism>